<accession>W3XDC9</accession>
<gene>
    <name evidence="1" type="ORF">PFICI_05062</name>
</gene>
<name>W3XDC9_PESFW</name>
<dbReference type="HOGENOM" id="CLU_1876157_0_0_1"/>
<evidence type="ECO:0000313" key="2">
    <source>
        <dbReference type="Proteomes" id="UP000030651"/>
    </source>
</evidence>
<dbReference type="KEGG" id="pfy:PFICI_05062"/>
<protein>
    <submittedName>
        <fullName evidence="1">Uncharacterized protein</fullName>
    </submittedName>
</protein>
<dbReference type="Proteomes" id="UP000030651">
    <property type="component" value="Unassembled WGS sequence"/>
</dbReference>
<reference evidence="2" key="1">
    <citation type="journal article" date="2015" name="BMC Genomics">
        <title>Genomic and transcriptomic analysis of the endophytic fungus Pestalotiopsis fici reveals its lifestyle and high potential for synthesis of natural products.</title>
        <authorList>
            <person name="Wang X."/>
            <person name="Zhang X."/>
            <person name="Liu L."/>
            <person name="Xiang M."/>
            <person name="Wang W."/>
            <person name="Sun X."/>
            <person name="Che Y."/>
            <person name="Guo L."/>
            <person name="Liu G."/>
            <person name="Guo L."/>
            <person name="Wang C."/>
            <person name="Yin W.B."/>
            <person name="Stadler M."/>
            <person name="Zhang X."/>
            <person name="Liu X."/>
        </authorList>
    </citation>
    <scope>NUCLEOTIDE SEQUENCE [LARGE SCALE GENOMIC DNA]</scope>
    <source>
        <strain evidence="2">W106-1 / CGMCC3.15140</strain>
    </source>
</reference>
<organism evidence="1 2">
    <name type="scientific">Pestalotiopsis fici (strain W106-1 / CGMCC3.15140)</name>
    <dbReference type="NCBI Taxonomy" id="1229662"/>
    <lineage>
        <taxon>Eukaryota</taxon>
        <taxon>Fungi</taxon>
        <taxon>Dikarya</taxon>
        <taxon>Ascomycota</taxon>
        <taxon>Pezizomycotina</taxon>
        <taxon>Sordariomycetes</taxon>
        <taxon>Xylariomycetidae</taxon>
        <taxon>Amphisphaeriales</taxon>
        <taxon>Sporocadaceae</taxon>
        <taxon>Pestalotiopsis</taxon>
    </lineage>
</organism>
<evidence type="ECO:0000313" key="1">
    <source>
        <dbReference type="EMBL" id="ETS83186.1"/>
    </source>
</evidence>
<dbReference type="GeneID" id="19270075"/>
<dbReference type="InParanoid" id="W3XDC9"/>
<keyword evidence="2" id="KW-1185">Reference proteome</keyword>
<dbReference type="EMBL" id="KI912111">
    <property type="protein sequence ID" value="ETS83186.1"/>
    <property type="molecule type" value="Genomic_DNA"/>
</dbReference>
<dbReference type="RefSeq" id="XP_007831834.1">
    <property type="nucleotide sequence ID" value="XM_007833643.1"/>
</dbReference>
<sequence>MEFYLPIGNRQLWTLFINTLSPLRSAWPIPMPLHEFTNNIQFQHHNAEMVWQQERRLINQQTRVQATRRRLPPGEEFDLDPQIPNDLKFANYQVAVVFDPENGTVEVRVHRSLDRTVPRFPVFLPQRAVPSTPTRP</sequence>
<proteinExistence type="predicted"/>
<dbReference type="AlphaFoldDB" id="W3XDC9"/>